<proteinExistence type="predicted"/>
<dbReference type="Proteomes" id="UP000664844">
    <property type="component" value="Unassembled WGS sequence"/>
</dbReference>
<gene>
    <name evidence="2" type="ORF">J0895_24930</name>
</gene>
<keyword evidence="1" id="KW-0175">Coiled coil</keyword>
<organism evidence="2 3">
    <name type="scientific">Phormidium pseudopriestleyi FRX01</name>
    <dbReference type="NCBI Taxonomy" id="1759528"/>
    <lineage>
        <taxon>Bacteria</taxon>
        <taxon>Bacillati</taxon>
        <taxon>Cyanobacteriota</taxon>
        <taxon>Cyanophyceae</taxon>
        <taxon>Oscillatoriophycideae</taxon>
        <taxon>Oscillatoriales</taxon>
        <taxon>Oscillatoriaceae</taxon>
        <taxon>Phormidium</taxon>
    </lineage>
</organism>
<evidence type="ECO:0000256" key="1">
    <source>
        <dbReference type="SAM" id="Coils"/>
    </source>
</evidence>
<dbReference type="EMBL" id="JAFLQW010000667">
    <property type="protein sequence ID" value="MBO0352268.1"/>
    <property type="molecule type" value="Genomic_DNA"/>
</dbReference>
<comment type="caution">
    <text evidence="2">The sequence shown here is derived from an EMBL/GenBank/DDBJ whole genome shotgun (WGS) entry which is preliminary data.</text>
</comment>
<sequence>MASICVQVLKDDPKAFAGMVLDLHGATLANLQEIQQYLPKLAHREDVERVLQRMEELVRDELGELRAVLQQFVNNNKPKLSQLPLYRCHLL</sequence>
<evidence type="ECO:0000313" key="2">
    <source>
        <dbReference type="EMBL" id="MBO0352268.1"/>
    </source>
</evidence>
<dbReference type="RefSeq" id="WP_207090682.1">
    <property type="nucleotide sequence ID" value="NZ_JAFLQW010000667.1"/>
</dbReference>
<accession>A0ABS3FZW4</accession>
<protein>
    <submittedName>
        <fullName evidence="2">Uncharacterized protein</fullName>
    </submittedName>
</protein>
<keyword evidence="3" id="KW-1185">Reference proteome</keyword>
<evidence type="ECO:0000313" key="3">
    <source>
        <dbReference type="Proteomes" id="UP000664844"/>
    </source>
</evidence>
<name>A0ABS3FZW4_9CYAN</name>
<feature type="coiled-coil region" evidence="1">
    <location>
        <begin position="44"/>
        <end position="71"/>
    </location>
</feature>
<reference evidence="2 3" key="1">
    <citation type="submission" date="2021-03" db="EMBL/GenBank/DDBJ databases">
        <title>Metabolic Capacity of the Antarctic Cyanobacterium Phormidium pseudopriestleyi that Sustains Oxygenic Photosynthesis in the Presence of Hydrogen Sulfide.</title>
        <authorList>
            <person name="Lumian J.E."/>
            <person name="Jungblut A.D."/>
            <person name="Dillon M.L."/>
            <person name="Hawes I."/>
            <person name="Doran P.T."/>
            <person name="Mackey T.J."/>
            <person name="Dick G.J."/>
            <person name="Grettenberger C.L."/>
            <person name="Sumner D.Y."/>
        </authorList>
    </citation>
    <scope>NUCLEOTIDE SEQUENCE [LARGE SCALE GENOMIC DNA]</scope>
    <source>
        <strain evidence="2 3">FRX01</strain>
    </source>
</reference>